<proteinExistence type="predicted"/>
<keyword evidence="1" id="KW-0812">Transmembrane</keyword>
<evidence type="ECO:0000313" key="2">
    <source>
        <dbReference type="EMBL" id="NBJ92182.1"/>
    </source>
</evidence>
<organism evidence="2 3">
    <name type="scientific">Parablautia muri</name>
    <dbReference type="NCBI Taxonomy" id="2320879"/>
    <lineage>
        <taxon>Bacteria</taxon>
        <taxon>Bacillati</taxon>
        <taxon>Bacillota</taxon>
        <taxon>Clostridia</taxon>
        <taxon>Lachnospirales</taxon>
        <taxon>Lachnospiraceae</taxon>
        <taxon>Parablautia</taxon>
    </lineage>
</organism>
<keyword evidence="1" id="KW-1133">Transmembrane helix</keyword>
<dbReference type="Proteomes" id="UP001154420">
    <property type="component" value="Unassembled WGS sequence"/>
</dbReference>
<feature type="transmembrane region" description="Helical" evidence="1">
    <location>
        <begin position="12"/>
        <end position="35"/>
    </location>
</feature>
<name>A0A9X5BF59_9FIRM</name>
<accession>A0A9X5BF59</accession>
<feature type="transmembrane region" description="Helical" evidence="1">
    <location>
        <begin position="127"/>
        <end position="145"/>
    </location>
</feature>
<keyword evidence="3" id="KW-1185">Reference proteome</keyword>
<protein>
    <submittedName>
        <fullName evidence="2">Uncharacterized protein</fullName>
    </submittedName>
</protein>
<evidence type="ECO:0000313" key="3">
    <source>
        <dbReference type="Proteomes" id="UP001154420"/>
    </source>
</evidence>
<sequence>MINKIPQTLKPFKAYLCLMSAGIGLGLLCLMYLFYVTIVKWAALKVEASGEKTMTVAGIVAVTMGNVVCSDDECVAVEYYYEWDGAVYMWVSAFANADYAVNTKVPVTYCLGMGIGSCFVVGFLKKYMLILGVIAFILFVSGYIMNLKRKEIRKWQEEKL</sequence>
<comment type="caution">
    <text evidence="2">The sequence shown here is derived from an EMBL/GenBank/DDBJ whole genome shotgun (WGS) entry which is preliminary data.</text>
</comment>
<gene>
    <name evidence="2" type="ORF">D5281_06145</name>
</gene>
<dbReference type="RefSeq" id="WP_160559259.1">
    <property type="nucleotide sequence ID" value="NZ_QZDT01000006.1"/>
</dbReference>
<evidence type="ECO:0000256" key="1">
    <source>
        <dbReference type="SAM" id="Phobius"/>
    </source>
</evidence>
<dbReference type="EMBL" id="QZDT01000006">
    <property type="protein sequence ID" value="NBJ92182.1"/>
    <property type="molecule type" value="Genomic_DNA"/>
</dbReference>
<reference evidence="2" key="1">
    <citation type="submission" date="2018-09" db="EMBL/GenBank/DDBJ databases">
        <title>Murine metabolic-syndrome-specific gut microbial biobank.</title>
        <authorList>
            <person name="Liu C."/>
        </authorList>
    </citation>
    <scope>NUCLEOTIDE SEQUENCE</scope>
    <source>
        <strain evidence="2">D42-62</strain>
    </source>
</reference>
<dbReference type="OrthoDB" id="9841242at2"/>
<keyword evidence="1" id="KW-0472">Membrane</keyword>
<dbReference type="AlphaFoldDB" id="A0A9X5BF59"/>